<dbReference type="EMBL" id="LDPH01000024">
    <property type="protein sequence ID" value="KLV23618.1"/>
    <property type="molecule type" value="Genomic_DNA"/>
</dbReference>
<dbReference type="Pfam" id="PF00072">
    <property type="entry name" value="Response_reg"/>
    <property type="match status" value="1"/>
</dbReference>
<dbReference type="GO" id="GO:0003700">
    <property type="term" value="F:DNA-binding transcription factor activity"/>
    <property type="evidence" value="ECO:0007669"/>
    <property type="project" value="InterPro"/>
</dbReference>
<dbReference type="GO" id="GO:0043565">
    <property type="term" value="F:sequence-specific DNA binding"/>
    <property type="evidence" value="ECO:0007669"/>
    <property type="project" value="InterPro"/>
</dbReference>
<keyword evidence="5" id="KW-0805">Transcription regulation</keyword>
<evidence type="ECO:0000256" key="3">
    <source>
        <dbReference type="ARBA" id="ARBA00022553"/>
    </source>
</evidence>
<keyword evidence="4" id="KW-0902">Two-component regulatory system</keyword>
<evidence type="ECO:0000256" key="7">
    <source>
        <dbReference type="ARBA" id="ARBA00023163"/>
    </source>
</evidence>
<keyword evidence="10" id="KW-1185">Reference proteome</keyword>
<dbReference type="CDD" id="cd17536">
    <property type="entry name" value="REC_YesN-like"/>
    <property type="match status" value="1"/>
</dbReference>
<evidence type="ECO:0000256" key="6">
    <source>
        <dbReference type="ARBA" id="ARBA00023125"/>
    </source>
</evidence>
<dbReference type="Pfam" id="PF12833">
    <property type="entry name" value="HTH_18"/>
    <property type="match status" value="1"/>
</dbReference>
<evidence type="ECO:0000256" key="8">
    <source>
        <dbReference type="PROSITE-ProRule" id="PRU00169"/>
    </source>
</evidence>
<dbReference type="SMART" id="SM00342">
    <property type="entry name" value="HTH_ARAC"/>
    <property type="match status" value="1"/>
</dbReference>
<evidence type="ECO:0000256" key="1">
    <source>
        <dbReference type="ARBA" id="ARBA00004496"/>
    </source>
</evidence>
<dbReference type="InterPro" id="IPR009057">
    <property type="entry name" value="Homeodomain-like_sf"/>
</dbReference>
<feature type="modified residue" description="4-aspartylphosphate" evidence="8">
    <location>
        <position position="55"/>
    </location>
</feature>
<organism evidence="9 10">
    <name type="scientific">Niallia circulans</name>
    <name type="common">Bacillus circulans</name>
    <dbReference type="NCBI Taxonomy" id="1397"/>
    <lineage>
        <taxon>Bacteria</taxon>
        <taxon>Bacillati</taxon>
        <taxon>Bacillota</taxon>
        <taxon>Bacilli</taxon>
        <taxon>Bacillales</taxon>
        <taxon>Bacillaceae</taxon>
        <taxon>Niallia</taxon>
    </lineage>
</organism>
<keyword evidence="6" id="KW-0238">DNA-binding</keyword>
<dbReference type="GO" id="GO:0005737">
    <property type="term" value="C:cytoplasm"/>
    <property type="evidence" value="ECO:0007669"/>
    <property type="project" value="UniProtKB-SubCell"/>
</dbReference>
<dbReference type="InterPro" id="IPR001789">
    <property type="entry name" value="Sig_transdc_resp-reg_receiver"/>
</dbReference>
<evidence type="ECO:0000256" key="2">
    <source>
        <dbReference type="ARBA" id="ARBA00022490"/>
    </source>
</evidence>
<dbReference type="GO" id="GO:0000160">
    <property type="term" value="P:phosphorelay signal transduction system"/>
    <property type="evidence" value="ECO:0007669"/>
    <property type="project" value="UniProtKB-KW"/>
</dbReference>
<evidence type="ECO:0000313" key="10">
    <source>
        <dbReference type="Proteomes" id="UP000036045"/>
    </source>
</evidence>
<name>A0A0J1ICG6_NIACI</name>
<keyword evidence="3 8" id="KW-0597">Phosphoprotein</keyword>
<keyword evidence="2" id="KW-0963">Cytoplasm</keyword>
<evidence type="ECO:0000313" key="9">
    <source>
        <dbReference type="EMBL" id="KLV23618.1"/>
    </source>
</evidence>
<proteinExistence type="predicted"/>
<dbReference type="SUPFAM" id="SSF52172">
    <property type="entry name" value="CheY-like"/>
    <property type="match status" value="1"/>
</dbReference>
<dbReference type="RefSeq" id="WP_047943826.1">
    <property type="nucleotide sequence ID" value="NZ_CP053989.1"/>
</dbReference>
<dbReference type="PROSITE" id="PS50110">
    <property type="entry name" value="RESPONSE_REGULATORY"/>
    <property type="match status" value="1"/>
</dbReference>
<protein>
    <submittedName>
        <fullName evidence="9">Uncharacterized protein</fullName>
    </submittedName>
</protein>
<dbReference type="PANTHER" id="PTHR42713:SF3">
    <property type="entry name" value="TRANSCRIPTIONAL REGULATORY PROTEIN HPTR"/>
    <property type="match status" value="1"/>
</dbReference>
<gene>
    <name evidence="9" type="ORF">ABW02_19005</name>
</gene>
<comment type="caution">
    <text evidence="9">The sequence shown here is derived from an EMBL/GenBank/DDBJ whole genome shotgun (WGS) entry which is preliminary data.</text>
</comment>
<dbReference type="InterPro" id="IPR018060">
    <property type="entry name" value="HTH_AraC"/>
</dbReference>
<evidence type="ECO:0000256" key="4">
    <source>
        <dbReference type="ARBA" id="ARBA00023012"/>
    </source>
</evidence>
<dbReference type="AlphaFoldDB" id="A0A0J1ICG6"/>
<keyword evidence="7" id="KW-0804">Transcription</keyword>
<dbReference type="OrthoDB" id="342399at2"/>
<reference evidence="9 10" key="1">
    <citation type="submission" date="2015-05" db="EMBL/GenBank/DDBJ databases">
        <title>Whole genome sequence and identification of bacterial endophytes from Costus igneus.</title>
        <authorList>
            <person name="Lee Y.P."/>
            <person name="Gan H.M."/>
            <person name="Eng W."/>
            <person name="Wheatley M.S."/>
            <person name="Caraballo A."/>
            <person name="Polter S."/>
            <person name="Savka M.A."/>
            <person name="Hudson A.O."/>
        </authorList>
    </citation>
    <scope>NUCLEOTIDE SEQUENCE [LARGE SCALE GENOMIC DNA]</scope>
    <source>
        <strain evidence="9 10">RIT379</strain>
    </source>
</reference>
<dbReference type="PATRIC" id="fig|1397.4.peg.2520"/>
<dbReference type="Proteomes" id="UP000036045">
    <property type="component" value="Unassembled WGS sequence"/>
</dbReference>
<dbReference type="Gene3D" id="1.10.10.60">
    <property type="entry name" value="Homeodomain-like"/>
    <property type="match status" value="2"/>
</dbReference>
<dbReference type="PROSITE" id="PS01124">
    <property type="entry name" value="HTH_ARAC_FAMILY_2"/>
    <property type="match status" value="1"/>
</dbReference>
<dbReference type="GeneID" id="56351400"/>
<evidence type="ECO:0000256" key="5">
    <source>
        <dbReference type="ARBA" id="ARBA00023015"/>
    </source>
</evidence>
<dbReference type="SUPFAM" id="SSF46689">
    <property type="entry name" value="Homeodomain-like"/>
    <property type="match status" value="1"/>
</dbReference>
<comment type="subcellular location">
    <subcellularLocation>
        <location evidence="1">Cytoplasm</location>
    </subcellularLocation>
</comment>
<dbReference type="InterPro" id="IPR051552">
    <property type="entry name" value="HptR"/>
</dbReference>
<accession>A0A0J1ICG6</accession>
<dbReference type="SMART" id="SM00448">
    <property type="entry name" value="REC"/>
    <property type="match status" value="1"/>
</dbReference>
<sequence>MLKALIVDDEPYIREGIKVMIDWGKYGFELCYEAGNGEDALQIIRDYDVDIVFTDIKMPVMDGLALIKQVKQSMDKEIRFVILSGYYEFKYAKKAIQYRVTDYLLKPIQEKELIDLLETINKRFIVLKRKEKEEEKKNKAIIDYHLKNILYDKFTSKDIEFVKERYGNFRNYTFINMDVVQENRQERVMPDEKKKWRKMLYKVIEKMVQEENFLILYDIENTNMEYSVSVVWQCNRSEVYRANYIEKLHRRLISEVPFTVKIYIGNTVQKIEEITDSYNKVVLGKEYEYFYCVDKSIIYCDNTPVFSLEQYHLSQKRINQYIDSISENNEQKINIIVKEIYEEFQQKCLHPQLIKNNLTLLIYQLADLWNKNNKPNFSNDEPLLFIHDQKNILSGKISMDEFLTYSLHFANYLYSIRNYSSKDILVKIESDIAERYMEKLSLRKLGDKYNINSVYLGQLFSKKYGVAFKDYLNEYRIEKACRLLEETDDRIYQIGTNIGFQNPDYFIKKFLQVKHMTPRKYRLMSRSIKEA</sequence>
<dbReference type="PANTHER" id="PTHR42713">
    <property type="entry name" value="HISTIDINE KINASE-RELATED"/>
    <property type="match status" value="1"/>
</dbReference>
<dbReference type="Gene3D" id="3.40.50.2300">
    <property type="match status" value="1"/>
</dbReference>
<dbReference type="InterPro" id="IPR011006">
    <property type="entry name" value="CheY-like_superfamily"/>
</dbReference>